<evidence type="ECO:0000313" key="2">
    <source>
        <dbReference type="EMBL" id="GAA3682084.1"/>
    </source>
</evidence>
<keyword evidence="3" id="KW-1185">Reference proteome</keyword>
<comment type="caution">
    <text evidence="2">The sequence shown here is derived from an EMBL/GenBank/DDBJ whole genome shotgun (WGS) entry which is preliminary data.</text>
</comment>
<organism evidence="2 3">
    <name type="scientific">Nonomuraea antimicrobica</name>
    <dbReference type="NCBI Taxonomy" id="561173"/>
    <lineage>
        <taxon>Bacteria</taxon>
        <taxon>Bacillati</taxon>
        <taxon>Actinomycetota</taxon>
        <taxon>Actinomycetes</taxon>
        <taxon>Streptosporangiales</taxon>
        <taxon>Streptosporangiaceae</taxon>
        <taxon>Nonomuraea</taxon>
    </lineage>
</organism>
<feature type="region of interest" description="Disordered" evidence="1">
    <location>
        <begin position="112"/>
        <end position="142"/>
    </location>
</feature>
<evidence type="ECO:0000256" key="1">
    <source>
        <dbReference type="SAM" id="MobiDB-lite"/>
    </source>
</evidence>
<gene>
    <name evidence="2" type="ORF">GCM10022224_053030</name>
</gene>
<proteinExistence type="predicted"/>
<dbReference type="Proteomes" id="UP001500902">
    <property type="component" value="Unassembled WGS sequence"/>
</dbReference>
<reference evidence="3" key="1">
    <citation type="journal article" date="2019" name="Int. J. Syst. Evol. Microbiol.">
        <title>The Global Catalogue of Microorganisms (GCM) 10K type strain sequencing project: providing services to taxonomists for standard genome sequencing and annotation.</title>
        <authorList>
            <consortium name="The Broad Institute Genomics Platform"/>
            <consortium name="The Broad Institute Genome Sequencing Center for Infectious Disease"/>
            <person name="Wu L."/>
            <person name="Ma J."/>
        </authorList>
    </citation>
    <scope>NUCLEOTIDE SEQUENCE [LARGE SCALE GENOMIC DNA]</scope>
    <source>
        <strain evidence="3">JCM 16904</strain>
    </source>
</reference>
<name>A0ABP7C9U2_9ACTN</name>
<dbReference type="InterPro" id="IPR036890">
    <property type="entry name" value="HATPase_C_sf"/>
</dbReference>
<evidence type="ECO:0008006" key="4">
    <source>
        <dbReference type="Google" id="ProtNLM"/>
    </source>
</evidence>
<protein>
    <recommendedName>
        <fullName evidence="4">Secretin/TonB short N-terminal domain-containing protein</fullName>
    </recommendedName>
</protein>
<dbReference type="Gene3D" id="3.30.565.10">
    <property type="entry name" value="Histidine kinase-like ATPase, C-terminal domain"/>
    <property type="match status" value="1"/>
</dbReference>
<evidence type="ECO:0000313" key="3">
    <source>
        <dbReference type="Proteomes" id="UP001500902"/>
    </source>
</evidence>
<sequence length="142" mass="15289">MSPLWGAPEAGLVAFVIQGHTLHVVKLENAKNLFEVAGIRVRVDREAEIDAHPGELPVQVETTTDILRHAQAEQVRITLSKSGITIVNDGGRDALLPELSGLATLRERVAGNGGEPTVERKDGRFLTAAAFPPARREPGKDD</sequence>
<accession>A0ABP7C9U2</accession>
<dbReference type="EMBL" id="BAAAZP010000098">
    <property type="protein sequence ID" value="GAA3682084.1"/>
    <property type="molecule type" value="Genomic_DNA"/>
</dbReference>